<reference evidence="2 3" key="1">
    <citation type="journal article" date="2017" name="Int. J. Syst. Evol. Microbiol.">
        <title>Solibacillus kalamii sp. nov., isolated from a high-efficiency particulate arrestance filter system used in the International Space Station.</title>
        <authorList>
            <person name="Checinska Sielaff A."/>
            <person name="Kumar R.M."/>
            <person name="Pal D."/>
            <person name="Mayilraj S."/>
            <person name="Venkateswaran K."/>
        </authorList>
    </citation>
    <scope>NUCLEOTIDE SEQUENCE [LARGE SCALE GENOMIC DNA]</scope>
    <source>
        <strain evidence="2 3">ISSFR-015</strain>
    </source>
</reference>
<evidence type="ECO:0000313" key="3">
    <source>
        <dbReference type="Proteomes" id="UP000196594"/>
    </source>
</evidence>
<dbReference type="Proteomes" id="UP000196594">
    <property type="component" value="Unassembled WGS sequence"/>
</dbReference>
<comment type="caution">
    <text evidence="2">The sequence shown here is derived from an EMBL/GenBank/DDBJ whole genome shotgun (WGS) entry which is preliminary data.</text>
</comment>
<feature type="signal peptide" evidence="1">
    <location>
        <begin position="1"/>
        <end position="19"/>
    </location>
</feature>
<organism evidence="2 3">
    <name type="scientific">Solibacillus kalamii</name>
    <dbReference type="NCBI Taxonomy" id="1748298"/>
    <lineage>
        <taxon>Bacteria</taxon>
        <taxon>Bacillati</taxon>
        <taxon>Bacillota</taxon>
        <taxon>Bacilli</taxon>
        <taxon>Bacillales</taxon>
        <taxon>Caryophanaceae</taxon>
        <taxon>Solibacillus</taxon>
    </lineage>
</organism>
<evidence type="ECO:0000256" key="1">
    <source>
        <dbReference type="SAM" id="SignalP"/>
    </source>
</evidence>
<name>A0ABX3ZIA2_9BACL</name>
<keyword evidence="3" id="KW-1185">Reference proteome</keyword>
<keyword evidence="1" id="KW-0732">Signal</keyword>
<gene>
    <name evidence="2" type="ORF">CBM15_07340</name>
</gene>
<dbReference type="PROSITE" id="PS51257">
    <property type="entry name" value="PROKAR_LIPOPROTEIN"/>
    <property type="match status" value="1"/>
</dbReference>
<feature type="chain" id="PRO_5045225534" description="YusW-like protein" evidence="1">
    <location>
        <begin position="20"/>
        <end position="158"/>
    </location>
</feature>
<evidence type="ECO:0008006" key="4">
    <source>
        <dbReference type="Google" id="ProtNLM"/>
    </source>
</evidence>
<proteinExistence type="predicted"/>
<sequence>MKKFALICALSTTALLVGCGDSEEATNLPENAPTEQNTMNQTSTVTETPDAPFNFTHFDLDIQYADDKSYEVSYENEASRAEAQIEDEVNKTKIEGNEATNKLVPIFESFTFDINSEKDAVIDDVLQKFEQPDSYLEVEIEIKYADGTVKEYHRVAQQ</sequence>
<dbReference type="InterPro" id="IPR025623">
    <property type="entry name" value="YusW"/>
</dbReference>
<accession>A0ABX3ZIA2</accession>
<dbReference type="EMBL" id="NHNT01000003">
    <property type="protein sequence ID" value="OUZ39464.1"/>
    <property type="molecule type" value="Genomic_DNA"/>
</dbReference>
<protein>
    <recommendedName>
        <fullName evidence="4">YusW-like protein</fullName>
    </recommendedName>
</protein>
<dbReference type="Pfam" id="PF14039">
    <property type="entry name" value="YusW"/>
    <property type="match status" value="1"/>
</dbReference>
<evidence type="ECO:0000313" key="2">
    <source>
        <dbReference type="EMBL" id="OUZ39464.1"/>
    </source>
</evidence>
<dbReference type="RefSeq" id="WP_087616741.1">
    <property type="nucleotide sequence ID" value="NZ_JAFBEY010000001.1"/>
</dbReference>